<dbReference type="EMBL" id="CP086357">
    <property type="protein sequence ID" value="UNI18967.1"/>
    <property type="molecule type" value="Genomic_DNA"/>
</dbReference>
<dbReference type="KEGG" id="ptkz:JDV02_005196"/>
<dbReference type="GeneID" id="72067145"/>
<dbReference type="RefSeq" id="XP_047842448.1">
    <property type="nucleotide sequence ID" value="XM_047986466.1"/>
</dbReference>
<protein>
    <submittedName>
        <fullName evidence="2">Uncharacterized protein</fullName>
    </submittedName>
</protein>
<organism evidence="2 3">
    <name type="scientific">Purpureocillium takamizusanense</name>
    <dbReference type="NCBI Taxonomy" id="2060973"/>
    <lineage>
        <taxon>Eukaryota</taxon>
        <taxon>Fungi</taxon>
        <taxon>Dikarya</taxon>
        <taxon>Ascomycota</taxon>
        <taxon>Pezizomycotina</taxon>
        <taxon>Sordariomycetes</taxon>
        <taxon>Hypocreomycetidae</taxon>
        <taxon>Hypocreales</taxon>
        <taxon>Ophiocordycipitaceae</taxon>
        <taxon>Purpureocillium</taxon>
    </lineage>
</organism>
<name>A0A9Q8QHX5_9HYPO</name>
<accession>A0A9Q8QHX5</accession>
<feature type="region of interest" description="Disordered" evidence="1">
    <location>
        <begin position="1"/>
        <end position="33"/>
    </location>
</feature>
<reference evidence="2" key="1">
    <citation type="submission" date="2021-11" db="EMBL/GenBank/DDBJ databases">
        <title>Purpureocillium_takamizusanense_genome.</title>
        <authorList>
            <person name="Nguyen N.-H."/>
        </authorList>
    </citation>
    <scope>NUCLEOTIDE SEQUENCE</scope>
    <source>
        <strain evidence="2">PT3</strain>
    </source>
</reference>
<keyword evidence="3" id="KW-1185">Reference proteome</keyword>
<dbReference type="AlphaFoldDB" id="A0A9Q8QHX5"/>
<dbReference type="Proteomes" id="UP000829364">
    <property type="component" value="Chromosome 4"/>
</dbReference>
<gene>
    <name evidence="2" type="ORF">JDV02_005196</name>
</gene>
<evidence type="ECO:0000313" key="3">
    <source>
        <dbReference type="Proteomes" id="UP000829364"/>
    </source>
</evidence>
<evidence type="ECO:0000313" key="2">
    <source>
        <dbReference type="EMBL" id="UNI18967.1"/>
    </source>
</evidence>
<sequence>MTPRARTRWPAQPRSAADEKDFQMHGPFSSGRDSRACQQFVRSVIVSSASPFIPRQQRVTDVSYDHELYAFRMKLSDDWRWVTRGKQLVSCVQDHVWGFADDGVHALSLPKEAACKGKGCNIDSWP</sequence>
<evidence type="ECO:0000256" key="1">
    <source>
        <dbReference type="SAM" id="MobiDB-lite"/>
    </source>
</evidence>
<proteinExistence type="predicted"/>